<keyword evidence="2 6" id="KW-0132">Cell division</keyword>
<keyword evidence="5 6" id="KW-0131">Cell cycle</keyword>
<comment type="similarity">
    <text evidence="1 6">Belongs to the APC10 family.</text>
</comment>
<evidence type="ECO:0000313" key="9">
    <source>
        <dbReference type="Proteomes" id="UP000027195"/>
    </source>
</evidence>
<feature type="domain" description="DOC" evidence="7">
    <location>
        <begin position="1"/>
        <end position="186"/>
    </location>
</feature>
<evidence type="ECO:0000256" key="4">
    <source>
        <dbReference type="ARBA" id="ARBA00022786"/>
    </source>
</evidence>
<keyword evidence="4 6" id="KW-0833">Ubl conjugation pathway</keyword>
<dbReference type="AlphaFoldDB" id="A0A067MVI8"/>
<dbReference type="GO" id="GO:0051301">
    <property type="term" value="P:cell division"/>
    <property type="evidence" value="ECO:0007669"/>
    <property type="project" value="UniProtKB-KW"/>
</dbReference>
<evidence type="ECO:0000313" key="8">
    <source>
        <dbReference type="EMBL" id="KDQ15852.1"/>
    </source>
</evidence>
<dbReference type="InParanoid" id="A0A067MVI8"/>
<dbReference type="PIRSF" id="PIRSF028841">
    <property type="entry name" value="APC10_sub"/>
    <property type="match status" value="1"/>
</dbReference>
<dbReference type="SUPFAM" id="SSF49785">
    <property type="entry name" value="Galactose-binding domain-like"/>
    <property type="match status" value="1"/>
</dbReference>
<dbReference type="CDD" id="cd08366">
    <property type="entry name" value="APC10"/>
    <property type="match status" value="1"/>
</dbReference>
<dbReference type="Gene3D" id="2.60.120.260">
    <property type="entry name" value="Galactose-binding domain-like"/>
    <property type="match status" value="1"/>
</dbReference>
<dbReference type="InterPro" id="IPR016901">
    <property type="entry name" value="APC10/Doc1"/>
</dbReference>
<sequence>MLEVHFSGGAPVLKTSLPDIGNLATWSVSSFKYGFDVECLRDDDPETFWQSDGPQPHSITLQFSKKVKVQKIAILLDIGQDDSYTPTRLTIRAGTGHYDLQDIKNVNLQSPSGWITFDAGAELTRDGKAYKPLEIYAIQVMIAANHLNGKDTHVRGLRILGPPKVPVRDDDTSPFTSIAFKMHEFIR</sequence>
<evidence type="ECO:0000256" key="6">
    <source>
        <dbReference type="PIRNR" id="PIRNR028841"/>
    </source>
</evidence>
<evidence type="ECO:0000259" key="7">
    <source>
        <dbReference type="PROSITE" id="PS51284"/>
    </source>
</evidence>
<comment type="function">
    <text evidence="6">Component of the anaphase promoting complex/cyclosome (APC/C), a cell cycle-regulated E3 ubiquitin-protein ligase complex that controls progression through mitosis and the G1 phase of the cell cycle.</text>
</comment>
<dbReference type="PANTHER" id="PTHR12936">
    <property type="entry name" value="ANAPHASE-PROMOTING COMPLEX 10"/>
    <property type="match status" value="1"/>
</dbReference>
<dbReference type="PANTHER" id="PTHR12936:SF0">
    <property type="entry name" value="ANAPHASE-PROMOTING COMPLEX SUBUNIT 10"/>
    <property type="match status" value="1"/>
</dbReference>
<gene>
    <name evidence="8" type="ORF">BOTBODRAFT_31310</name>
</gene>
<protein>
    <recommendedName>
        <fullName evidence="6">Anaphase-promoting complex subunit 10</fullName>
    </recommendedName>
</protein>
<evidence type="ECO:0000256" key="5">
    <source>
        <dbReference type="ARBA" id="ARBA00023306"/>
    </source>
</evidence>
<proteinExistence type="inferred from homology"/>
<dbReference type="Pfam" id="PF03256">
    <property type="entry name" value="ANAPC10"/>
    <property type="match status" value="1"/>
</dbReference>
<dbReference type="Proteomes" id="UP000027195">
    <property type="component" value="Unassembled WGS sequence"/>
</dbReference>
<name>A0A067MVI8_BOTB1</name>
<evidence type="ECO:0000256" key="1">
    <source>
        <dbReference type="ARBA" id="ARBA00006762"/>
    </source>
</evidence>
<dbReference type="STRING" id="930990.A0A067MVI8"/>
<dbReference type="InterPro" id="IPR008979">
    <property type="entry name" value="Galactose-bd-like_sf"/>
</dbReference>
<dbReference type="GO" id="GO:0070979">
    <property type="term" value="P:protein K11-linked ubiquitination"/>
    <property type="evidence" value="ECO:0007669"/>
    <property type="project" value="TreeGrafter"/>
</dbReference>
<keyword evidence="3 6" id="KW-0498">Mitosis</keyword>
<dbReference type="FunCoup" id="A0A067MVI8">
    <property type="interactions" value="376"/>
</dbReference>
<keyword evidence="9" id="KW-1185">Reference proteome</keyword>
<dbReference type="HOGENOM" id="CLU_039415_3_1_1"/>
<reference evidence="9" key="1">
    <citation type="journal article" date="2014" name="Proc. Natl. Acad. Sci. U.S.A.">
        <title>Extensive sampling of basidiomycete genomes demonstrates inadequacy of the white-rot/brown-rot paradigm for wood decay fungi.</title>
        <authorList>
            <person name="Riley R."/>
            <person name="Salamov A.A."/>
            <person name="Brown D.W."/>
            <person name="Nagy L.G."/>
            <person name="Floudas D."/>
            <person name="Held B.W."/>
            <person name="Levasseur A."/>
            <person name="Lombard V."/>
            <person name="Morin E."/>
            <person name="Otillar R."/>
            <person name="Lindquist E.A."/>
            <person name="Sun H."/>
            <person name="LaButti K.M."/>
            <person name="Schmutz J."/>
            <person name="Jabbour D."/>
            <person name="Luo H."/>
            <person name="Baker S.E."/>
            <person name="Pisabarro A.G."/>
            <person name="Walton J.D."/>
            <person name="Blanchette R.A."/>
            <person name="Henrissat B."/>
            <person name="Martin F."/>
            <person name="Cullen D."/>
            <person name="Hibbett D.S."/>
            <person name="Grigoriev I.V."/>
        </authorList>
    </citation>
    <scope>NUCLEOTIDE SEQUENCE [LARGE SCALE GENOMIC DNA]</scope>
    <source>
        <strain evidence="9">FD-172 SS1</strain>
    </source>
</reference>
<dbReference type="GO" id="GO:0005680">
    <property type="term" value="C:anaphase-promoting complex"/>
    <property type="evidence" value="ECO:0007669"/>
    <property type="project" value="InterPro"/>
</dbReference>
<evidence type="ECO:0000256" key="2">
    <source>
        <dbReference type="ARBA" id="ARBA00022618"/>
    </source>
</evidence>
<dbReference type="OrthoDB" id="24948at2759"/>
<dbReference type="GO" id="GO:0031145">
    <property type="term" value="P:anaphase-promoting complex-dependent catabolic process"/>
    <property type="evidence" value="ECO:0007669"/>
    <property type="project" value="InterPro"/>
</dbReference>
<evidence type="ECO:0000256" key="3">
    <source>
        <dbReference type="ARBA" id="ARBA00022776"/>
    </source>
</evidence>
<organism evidence="8 9">
    <name type="scientific">Botryobasidium botryosum (strain FD-172 SS1)</name>
    <dbReference type="NCBI Taxonomy" id="930990"/>
    <lineage>
        <taxon>Eukaryota</taxon>
        <taxon>Fungi</taxon>
        <taxon>Dikarya</taxon>
        <taxon>Basidiomycota</taxon>
        <taxon>Agaricomycotina</taxon>
        <taxon>Agaricomycetes</taxon>
        <taxon>Cantharellales</taxon>
        <taxon>Botryobasidiaceae</taxon>
        <taxon>Botryobasidium</taxon>
    </lineage>
</organism>
<dbReference type="SMART" id="SM01337">
    <property type="entry name" value="APC10"/>
    <property type="match status" value="1"/>
</dbReference>
<dbReference type="PROSITE" id="PS51284">
    <property type="entry name" value="DOC"/>
    <property type="match status" value="1"/>
</dbReference>
<dbReference type="EMBL" id="KL198030">
    <property type="protein sequence ID" value="KDQ15852.1"/>
    <property type="molecule type" value="Genomic_DNA"/>
</dbReference>
<dbReference type="InterPro" id="IPR004939">
    <property type="entry name" value="APC_su10/DOC_dom"/>
</dbReference>
<accession>A0A067MVI8</accession>